<evidence type="ECO:0000313" key="2">
    <source>
        <dbReference type="EMBL" id="GAP50236.1"/>
    </source>
</evidence>
<dbReference type="AlphaFoldDB" id="A0A0K8PQV5"/>
<dbReference type="GO" id="GO:0004497">
    <property type="term" value="F:monooxygenase activity"/>
    <property type="evidence" value="ECO:0007669"/>
    <property type="project" value="UniProtKB-KW"/>
</dbReference>
<dbReference type="Pfam" id="PF13450">
    <property type="entry name" value="NAD_binding_8"/>
    <property type="match status" value="1"/>
</dbReference>
<dbReference type="GO" id="GO:0050660">
    <property type="term" value="F:flavin adenine dinucleotide binding"/>
    <property type="evidence" value="ECO:0007669"/>
    <property type="project" value="TreeGrafter"/>
</dbReference>
<keyword evidence="2" id="KW-0503">Monooxygenase</keyword>
<sequence>MTQHTDVVVVGSGQAGLAAGYHLRRQSLDFTILDAEAAPGGSWQHMWDSLRLFSPAEHSSLPGRLMPAQAGETYPDAGHVVDYLTDYEKSPPTSPWTAASMSRG</sequence>
<proteinExistence type="predicted"/>
<dbReference type="InterPro" id="IPR036188">
    <property type="entry name" value="FAD/NAD-bd_sf"/>
</dbReference>
<protein>
    <submittedName>
        <fullName evidence="2">Monooxygenase</fullName>
    </submittedName>
</protein>
<gene>
    <name evidence="2" type="ORF">SAZU_5092</name>
</gene>
<dbReference type="InterPro" id="IPR050982">
    <property type="entry name" value="Auxin_biosynth/cation_transpt"/>
</dbReference>
<accession>A0A0K8PQV5</accession>
<dbReference type="Proteomes" id="UP000053859">
    <property type="component" value="Unassembled WGS sequence"/>
</dbReference>
<dbReference type="Gene3D" id="3.50.50.60">
    <property type="entry name" value="FAD/NAD(P)-binding domain"/>
    <property type="match status" value="1"/>
</dbReference>
<keyword evidence="1" id="KW-0560">Oxidoreductase</keyword>
<keyword evidence="3" id="KW-1185">Reference proteome</keyword>
<dbReference type="SUPFAM" id="SSF51905">
    <property type="entry name" value="FAD/NAD(P)-binding domain"/>
    <property type="match status" value="1"/>
</dbReference>
<dbReference type="PANTHER" id="PTHR43539:SF78">
    <property type="entry name" value="FLAVIN-CONTAINING MONOOXYGENASE"/>
    <property type="match status" value="1"/>
</dbReference>
<evidence type="ECO:0000256" key="1">
    <source>
        <dbReference type="ARBA" id="ARBA00023002"/>
    </source>
</evidence>
<evidence type="ECO:0000313" key="3">
    <source>
        <dbReference type="Proteomes" id="UP000053859"/>
    </source>
</evidence>
<dbReference type="PANTHER" id="PTHR43539">
    <property type="entry name" value="FLAVIN-BINDING MONOOXYGENASE-LIKE PROTEIN (AFU_ORTHOLOGUE AFUA_4G09220)"/>
    <property type="match status" value="1"/>
</dbReference>
<name>A0A0K8PQV5_STRAJ</name>
<reference evidence="2" key="1">
    <citation type="journal article" date="2015" name="Genome Announc.">
        <title>Draft Genome Sequence of Thiostrepton-Producing Streptomyces azureus ATCC 14921.</title>
        <authorList>
            <person name="Sakihara K."/>
            <person name="Maeda J."/>
            <person name="Tashiro K."/>
            <person name="Fujino Y."/>
            <person name="Kuhara S."/>
            <person name="Ohshima T."/>
            <person name="Ogata S."/>
            <person name="Doi K."/>
        </authorList>
    </citation>
    <scope>NUCLEOTIDE SEQUENCE [LARGE SCALE GENOMIC DNA]</scope>
    <source>
        <strain evidence="2">ATCC14921</strain>
    </source>
</reference>
<dbReference type="EMBL" id="DF968327">
    <property type="protein sequence ID" value="GAP50236.1"/>
    <property type="molecule type" value="Genomic_DNA"/>
</dbReference>
<organism evidence="2 3">
    <name type="scientific">Streptomyces azureus</name>
    <dbReference type="NCBI Taxonomy" id="146537"/>
    <lineage>
        <taxon>Bacteria</taxon>
        <taxon>Bacillati</taxon>
        <taxon>Actinomycetota</taxon>
        <taxon>Actinomycetes</taxon>
        <taxon>Kitasatosporales</taxon>
        <taxon>Streptomycetaceae</taxon>
        <taxon>Streptomyces</taxon>
    </lineage>
</organism>
<dbReference type="PATRIC" id="fig|146537.3.peg.5354"/>